<proteinExistence type="inferred from homology"/>
<dbReference type="SMART" id="SM00702">
    <property type="entry name" value="P4Hc"/>
    <property type="match status" value="1"/>
</dbReference>
<dbReference type="Gene3D" id="2.60.120.620">
    <property type="entry name" value="q2cbj1_9rhob like domain"/>
    <property type="match status" value="1"/>
</dbReference>
<dbReference type="GO" id="GO:0005506">
    <property type="term" value="F:iron ion binding"/>
    <property type="evidence" value="ECO:0007669"/>
    <property type="project" value="InterPro"/>
</dbReference>
<evidence type="ECO:0000256" key="13">
    <source>
        <dbReference type="ARBA" id="ARBA00023180"/>
    </source>
</evidence>
<dbReference type="InterPro" id="IPR005123">
    <property type="entry name" value="Oxoglu/Fe-dep_dioxygenase_dom"/>
</dbReference>
<feature type="chain" id="PRO_5031185631" description="procollagen-proline 4-dioxygenase" evidence="15">
    <location>
        <begin position="19"/>
        <end position="288"/>
    </location>
</feature>
<dbReference type="EMBL" id="HBFM01019615">
    <property type="protein sequence ID" value="CAD8777000.1"/>
    <property type="molecule type" value="Transcribed_RNA"/>
</dbReference>
<dbReference type="Pfam" id="PF13640">
    <property type="entry name" value="2OG-FeII_Oxy_3"/>
    <property type="match status" value="1"/>
</dbReference>
<comment type="catalytic activity">
    <reaction evidence="14">
        <text>L-prolyl-[collagen] + 2-oxoglutarate + O2 = trans-4-hydroxy-L-prolyl-[collagen] + succinate + CO2</text>
        <dbReference type="Rhea" id="RHEA:18945"/>
        <dbReference type="Rhea" id="RHEA-COMP:11676"/>
        <dbReference type="Rhea" id="RHEA-COMP:11680"/>
        <dbReference type="ChEBI" id="CHEBI:15379"/>
        <dbReference type="ChEBI" id="CHEBI:16526"/>
        <dbReference type="ChEBI" id="CHEBI:16810"/>
        <dbReference type="ChEBI" id="CHEBI:30031"/>
        <dbReference type="ChEBI" id="CHEBI:50342"/>
        <dbReference type="ChEBI" id="CHEBI:61965"/>
        <dbReference type="EC" id="1.14.11.2"/>
    </reaction>
</comment>
<keyword evidence="10" id="KW-0560">Oxidoreductase</keyword>
<evidence type="ECO:0000256" key="15">
    <source>
        <dbReference type="SAM" id="SignalP"/>
    </source>
</evidence>
<name>A0A7S0YFG9_9CHLO</name>
<feature type="signal peptide" evidence="15">
    <location>
        <begin position="1"/>
        <end position="18"/>
    </location>
</feature>
<comment type="cofactor">
    <cofactor evidence="1">
        <name>L-ascorbate</name>
        <dbReference type="ChEBI" id="CHEBI:38290"/>
    </cofactor>
</comment>
<dbReference type="InterPro" id="IPR006620">
    <property type="entry name" value="Pro_4_hyd_alph"/>
</dbReference>
<dbReference type="AlphaFoldDB" id="A0A7S0YFG9"/>
<comment type="similarity">
    <text evidence="3">Belongs to the P4HA family.</text>
</comment>
<evidence type="ECO:0000256" key="9">
    <source>
        <dbReference type="ARBA" id="ARBA00022989"/>
    </source>
</evidence>
<keyword evidence="12" id="KW-0472">Membrane</keyword>
<evidence type="ECO:0000256" key="10">
    <source>
        <dbReference type="ARBA" id="ARBA00023002"/>
    </source>
</evidence>
<keyword evidence="13" id="KW-0325">Glycoprotein</keyword>
<dbReference type="InterPro" id="IPR044862">
    <property type="entry name" value="Pro_4_hyd_alph_FE2OG_OXY"/>
</dbReference>
<accession>A0A7S0YFG9</accession>
<evidence type="ECO:0000256" key="8">
    <source>
        <dbReference type="ARBA" id="ARBA00022968"/>
    </source>
</evidence>
<keyword evidence="5" id="KW-0812">Transmembrane</keyword>
<sequence>MWLYICLIIFVTCSLVTARDLADPPALAAPKTEIEVLHWDARIFYIHRLLSNEECDHIIKKATARLARSGVVNTATGGSVVDDVRTSEGMFMNRAEDPVVETIERRIANFSHLPVWHGEGLQVLRYQRNQKYDAHWDFFFDKENSVNGGNRYATVLTFLNDVEEGGETVFPKVPAPNGDNGPLFTECARYHLAAKPRKGDAVMFHSMKPNGQLEERSMHTACPVTRGIKWSMPKWIHVEHYNLGGDKYDNELKSKLDEEAELLRTTDRRKAANQGAIISNGDVNRSDL</sequence>
<dbReference type="EC" id="1.14.11.2" evidence="4"/>
<protein>
    <recommendedName>
        <fullName evidence="4">procollagen-proline 4-dioxygenase</fullName>
        <ecNumber evidence="4">1.14.11.2</ecNumber>
    </recommendedName>
</protein>
<evidence type="ECO:0000256" key="2">
    <source>
        <dbReference type="ARBA" id="ARBA00004648"/>
    </source>
</evidence>
<dbReference type="PROSITE" id="PS51471">
    <property type="entry name" value="FE2OG_OXY"/>
    <property type="match status" value="1"/>
</dbReference>
<dbReference type="GO" id="GO:0031418">
    <property type="term" value="F:L-ascorbic acid binding"/>
    <property type="evidence" value="ECO:0007669"/>
    <property type="project" value="InterPro"/>
</dbReference>
<reference evidence="17" key="1">
    <citation type="submission" date="2021-01" db="EMBL/GenBank/DDBJ databases">
        <authorList>
            <person name="Corre E."/>
            <person name="Pelletier E."/>
            <person name="Niang G."/>
            <person name="Scheremetjew M."/>
            <person name="Finn R."/>
            <person name="Kale V."/>
            <person name="Holt S."/>
            <person name="Cochrane G."/>
            <person name="Meng A."/>
            <person name="Brown T."/>
            <person name="Cohen L."/>
        </authorList>
    </citation>
    <scope>NUCLEOTIDE SEQUENCE</scope>
    <source>
        <strain evidence="17">SAG 63-3</strain>
    </source>
</reference>
<evidence type="ECO:0000256" key="11">
    <source>
        <dbReference type="ARBA" id="ARBA00023004"/>
    </source>
</evidence>
<evidence type="ECO:0000256" key="4">
    <source>
        <dbReference type="ARBA" id="ARBA00012269"/>
    </source>
</evidence>
<evidence type="ECO:0000256" key="3">
    <source>
        <dbReference type="ARBA" id="ARBA00006511"/>
    </source>
</evidence>
<evidence type="ECO:0000256" key="14">
    <source>
        <dbReference type="ARBA" id="ARBA00049169"/>
    </source>
</evidence>
<keyword evidence="8" id="KW-0735">Signal-anchor</keyword>
<dbReference type="InterPro" id="IPR045054">
    <property type="entry name" value="P4HA-like"/>
</dbReference>
<gene>
    <name evidence="17" type="ORF">PPAR00522_LOCUS12793</name>
</gene>
<evidence type="ECO:0000256" key="1">
    <source>
        <dbReference type="ARBA" id="ARBA00001961"/>
    </source>
</evidence>
<evidence type="ECO:0000313" key="17">
    <source>
        <dbReference type="EMBL" id="CAD8777000.1"/>
    </source>
</evidence>
<dbReference type="GO" id="GO:0005789">
    <property type="term" value="C:endoplasmic reticulum membrane"/>
    <property type="evidence" value="ECO:0007669"/>
    <property type="project" value="UniProtKB-SubCell"/>
</dbReference>
<evidence type="ECO:0000256" key="7">
    <source>
        <dbReference type="ARBA" id="ARBA00022964"/>
    </source>
</evidence>
<keyword evidence="7" id="KW-0223">Dioxygenase</keyword>
<organism evidence="17">
    <name type="scientific">Polytomella parva</name>
    <dbReference type="NCBI Taxonomy" id="51329"/>
    <lineage>
        <taxon>Eukaryota</taxon>
        <taxon>Viridiplantae</taxon>
        <taxon>Chlorophyta</taxon>
        <taxon>core chlorophytes</taxon>
        <taxon>Chlorophyceae</taxon>
        <taxon>CS clade</taxon>
        <taxon>Chlamydomonadales</taxon>
        <taxon>Chlamydomonadaceae</taxon>
        <taxon>Polytomella</taxon>
    </lineage>
</organism>
<dbReference type="PANTHER" id="PTHR10869:SF238">
    <property type="entry name" value="PROLYL 4-HYDROXYLASE 6-RELATED"/>
    <property type="match status" value="1"/>
</dbReference>
<feature type="domain" description="Fe2OG dioxygenase" evidence="16">
    <location>
        <begin position="117"/>
        <end position="238"/>
    </location>
</feature>
<evidence type="ECO:0000256" key="6">
    <source>
        <dbReference type="ARBA" id="ARBA00022723"/>
    </source>
</evidence>
<dbReference type="GO" id="GO:0004656">
    <property type="term" value="F:procollagen-proline 4-dioxygenase activity"/>
    <property type="evidence" value="ECO:0007669"/>
    <property type="project" value="UniProtKB-EC"/>
</dbReference>
<evidence type="ECO:0000256" key="5">
    <source>
        <dbReference type="ARBA" id="ARBA00022692"/>
    </source>
</evidence>
<keyword evidence="6" id="KW-0479">Metal-binding</keyword>
<dbReference type="PANTHER" id="PTHR10869">
    <property type="entry name" value="PROLYL 4-HYDROXYLASE ALPHA SUBUNIT"/>
    <property type="match status" value="1"/>
</dbReference>
<comment type="subcellular location">
    <subcellularLocation>
        <location evidence="2">Endoplasmic reticulum membrane</location>
        <topology evidence="2">Single-pass type II membrane protein</topology>
    </subcellularLocation>
</comment>
<keyword evidence="11" id="KW-0408">Iron</keyword>
<keyword evidence="9" id="KW-1133">Transmembrane helix</keyword>
<evidence type="ECO:0000256" key="12">
    <source>
        <dbReference type="ARBA" id="ARBA00023136"/>
    </source>
</evidence>
<dbReference type="FunFam" id="2.60.120.620:FF:000002">
    <property type="entry name" value="Prolyl 4-hydroxylase 4"/>
    <property type="match status" value="1"/>
</dbReference>
<evidence type="ECO:0000259" key="16">
    <source>
        <dbReference type="PROSITE" id="PS51471"/>
    </source>
</evidence>
<keyword evidence="15" id="KW-0732">Signal</keyword>